<evidence type="ECO:0000256" key="5">
    <source>
        <dbReference type="ARBA" id="ARBA00023163"/>
    </source>
</evidence>
<dbReference type="Gene3D" id="1.10.260.40">
    <property type="entry name" value="lambda repressor-like DNA-binding domains"/>
    <property type="match status" value="1"/>
</dbReference>
<dbReference type="AlphaFoldDB" id="A0AA38XUE3"/>
<dbReference type="InterPro" id="IPR015927">
    <property type="entry name" value="Peptidase_S24_S26A/B/C"/>
</dbReference>
<protein>
    <recommendedName>
        <fullName evidence="2">Multiprotein-bridging factor 1</fullName>
    </recommendedName>
    <alternativeName>
        <fullName evidence="6">Signal peptidase I</fullName>
    </alternativeName>
</protein>
<dbReference type="SUPFAM" id="SSF47413">
    <property type="entry name" value="lambda repressor-like DNA-binding domains"/>
    <property type="match status" value="1"/>
</dbReference>
<dbReference type="InterPro" id="IPR001387">
    <property type="entry name" value="Cro/C1-type_HTH"/>
</dbReference>
<proteinExistence type="inferred from homology"/>
<feature type="domain" description="HTH cro/C1-type" evidence="8">
    <location>
        <begin position="7"/>
        <end position="62"/>
    </location>
</feature>
<evidence type="ECO:0000256" key="1">
    <source>
        <dbReference type="ARBA" id="ARBA00009802"/>
    </source>
</evidence>
<dbReference type="EMBL" id="JAPDRN010000104">
    <property type="protein sequence ID" value="KAJ9622908.1"/>
    <property type="molecule type" value="Genomic_DNA"/>
</dbReference>
<dbReference type="Gene3D" id="2.10.109.10">
    <property type="entry name" value="Umud Fragment, subunit A"/>
    <property type="match status" value="1"/>
</dbReference>
<evidence type="ECO:0000256" key="6">
    <source>
        <dbReference type="ARBA" id="ARBA00033305"/>
    </source>
</evidence>
<evidence type="ECO:0000259" key="8">
    <source>
        <dbReference type="PROSITE" id="PS50943"/>
    </source>
</evidence>
<comment type="similarity">
    <text evidence="1">Belongs to the MBF1 family.</text>
</comment>
<dbReference type="PANTHER" id="PTHR40661:SF3">
    <property type="entry name" value="FELS-1 PROPHAGE TRANSCRIPTIONAL REGULATOR"/>
    <property type="match status" value="1"/>
</dbReference>
<dbReference type="Pfam" id="PF00717">
    <property type="entry name" value="Peptidase_S24"/>
    <property type="match status" value="1"/>
</dbReference>
<keyword evidence="5" id="KW-0804">Transcription</keyword>
<keyword evidence="3" id="KW-0805">Transcription regulation</keyword>
<name>A0AA38XUE3_9EURO</name>
<dbReference type="PROSITE" id="PS50943">
    <property type="entry name" value="HTH_CROC1"/>
    <property type="match status" value="1"/>
</dbReference>
<organism evidence="9">
    <name type="scientific">Knufia peltigerae</name>
    <dbReference type="NCBI Taxonomy" id="1002370"/>
    <lineage>
        <taxon>Eukaryota</taxon>
        <taxon>Fungi</taxon>
        <taxon>Dikarya</taxon>
        <taxon>Ascomycota</taxon>
        <taxon>Pezizomycotina</taxon>
        <taxon>Eurotiomycetes</taxon>
        <taxon>Chaetothyriomycetidae</taxon>
        <taxon>Chaetothyriales</taxon>
        <taxon>Trichomeriaceae</taxon>
        <taxon>Knufia</taxon>
    </lineage>
</organism>
<evidence type="ECO:0000256" key="7">
    <source>
        <dbReference type="ARBA" id="ARBA00035107"/>
    </source>
</evidence>
<dbReference type="CDD" id="cd06529">
    <property type="entry name" value="S24_LexA-like"/>
    <property type="match status" value="1"/>
</dbReference>
<evidence type="ECO:0000256" key="4">
    <source>
        <dbReference type="ARBA" id="ARBA00023125"/>
    </source>
</evidence>
<evidence type="ECO:0000313" key="9">
    <source>
        <dbReference type="EMBL" id="KAJ9622908.1"/>
    </source>
</evidence>
<dbReference type="InterPro" id="IPR036286">
    <property type="entry name" value="LexA/Signal_pep-like_sf"/>
</dbReference>
<gene>
    <name evidence="9" type="ORF">H2204_011388</name>
</gene>
<sequence>MDLSSRLRTALSRSNVSQLELAKAVGVSAPSVSGWLSGKSQSIRGDALVKAARLLGVSALWLATGEGSIDDAPDSQPLSARETPPGYLRLELLDGAAGMGTGVVNEEFPEVIRSMEYAEWDIRQRLGFLPQPGRLKLITGRGPSMAPVINNGDVVMVDTAVDYFDGDAIYVINIGGETQIKGLQRRSDGIYIVSANALFPPYQAPDDLFIAGKAVVQPDPPAEWEPTVVTARQIWRSNYREARKLARFIDTFHDKLRSVPVSERTFPHCRGFQFSRLSGDNLGWSGEGLFYPSVESHRARLVCLHHQHPRLPA</sequence>
<dbReference type="SMART" id="SM00530">
    <property type="entry name" value="HTH_XRE"/>
    <property type="match status" value="1"/>
</dbReference>
<comment type="function">
    <text evidence="7">Transcriptional coactivator that stimulates GCN4-dependent transcriptional activity by bridging the DNA-binding region of GCN4 and TBP (SPT15), thereby recruiting TBP to GCN4-bound promoters. Involved in induction of the ribosome quality control (RQC) pathway; a pathway that degrades nascent peptide chains during problematic translation. Required to prevent stalled ribosomes from frameshifting.</text>
</comment>
<accession>A0AA38XUE3</accession>
<comment type="caution">
    <text evidence="9">The sequence shown here is derived from an EMBL/GenBank/DDBJ whole genome shotgun (WGS) entry which is preliminary data.</text>
</comment>
<reference evidence="9" key="1">
    <citation type="submission" date="2022-10" db="EMBL/GenBank/DDBJ databases">
        <title>Culturing micro-colonial fungi from biological soil crusts in the Mojave desert and describing Neophaeococcomyces mojavensis, and introducing the new genera and species Taxawa tesnikishii.</title>
        <authorList>
            <person name="Kurbessoian T."/>
            <person name="Stajich J.E."/>
        </authorList>
    </citation>
    <scope>NUCLEOTIDE SEQUENCE</scope>
    <source>
        <strain evidence="9">TK_35</strain>
    </source>
</reference>
<dbReference type="PANTHER" id="PTHR40661">
    <property type="match status" value="1"/>
</dbReference>
<dbReference type="Pfam" id="PF01381">
    <property type="entry name" value="HTH_3"/>
    <property type="match status" value="1"/>
</dbReference>
<evidence type="ECO:0000256" key="3">
    <source>
        <dbReference type="ARBA" id="ARBA00023015"/>
    </source>
</evidence>
<keyword evidence="4" id="KW-0238">DNA-binding</keyword>
<dbReference type="SUPFAM" id="SSF51306">
    <property type="entry name" value="LexA/Signal peptidase"/>
    <property type="match status" value="1"/>
</dbReference>
<dbReference type="CDD" id="cd00093">
    <property type="entry name" value="HTH_XRE"/>
    <property type="match status" value="1"/>
</dbReference>
<dbReference type="GO" id="GO:0003677">
    <property type="term" value="F:DNA binding"/>
    <property type="evidence" value="ECO:0007669"/>
    <property type="project" value="UniProtKB-KW"/>
</dbReference>
<dbReference type="InterPro" id="IPR010982">
    <property type="entry name" value="Lambda_DNA-bd_dom_sf"/>
</dbReference>
<dbReference type="InterPro" id="IPR039418">
    <property type="entry name" value="LexA-like"/>
</dbReference>
<evidence type="ECO:0000256" key="2">
    <source>
        <dbReference type="ARBA" id="ARBA00014317"/>
    </source>
</evidence>